<dbReference type="OrthoDB" id="293912at2759"/>
<comment type="caution">
    <text evidence="1">The sequence shown here is derived from an EMBL/GenBank/DDBJ whole genome shotgun (WGS) entry which is preliminary data.</text>
</comment>
<evidence type="ECO:0000313" key="1">
    <source>
        <dbReference type="EMBL" id="CAD8094299.1"/>
    </source>
</evidence>
<dbReference type="AlphaFoldDB" id="A0A8S1NSA0"/>
<name>A0A8S1NSA0_9CILI</name>
<evidence type="ECO:0000313" key="2">
    <source>
        <dbReference type="Proteomes" id="UP000692954"/>
    </source>
</evidence>
<proteinExistence type="predicted"/>
<gene>
    <name evidence="1" type="ORF">PSON_ATCC_30995.1.T0620115</name>
</gene>
<organism evidence="1 2">
    <name type="scientific">Paramecium sonneborni</name>
    <dbReference type="NCBI Taxonomy" id="65129"/>
    <lineage>
        <taxon>Eukaryota</taxon>
        <taxon>Sar</taxon>
        <taxon>Alveolata</taxon>
        <taxon>Ciliophora</taxon>
        <taxon>Intramacronucleata</taxon>
        <taxon>Oligohymenophorea</taxon>
        <taxon>Peniculida</taxon>
        <taxon>Parameciidae</taxon>
        <taxon>Paramecium</taxon>
    </lineage>
</organism>
<accession>A0A8S1NSA0</accession>
<dbReference type="EMBL" id="CAJJDN010000062">
    <property type="protein sequence ID" value="CAD8094299.1"/>
    <property type="molecule type" value="Genomic_DNA"/>
</dbReference>
<dbReference type="Proteomes" id="UP000692954">
    <property type="component" value="Unassembled WGS sequence"/>
</dbReference>
<sequence>MQQPDFSELKENSLEEMTNFQNQEEIQQLSQIQKDLYFIKDVQNNIDFFVSKNEAPLDIITDQTQKSDTNVNQIKQQADQALDDTLNLRSNKITVAFSGVIGALSMLKGFGFAIGGVVGGIIGRKAGQLSQGNIKEKSRD</sequence>
<keyword evidence="2" id="KW-1185">Reference proteome</keyword>
<protein>
    <submittedName>
        <fullName evidence="1">Uncharacterized protein</fullName>
    </submittedName>
</protein>
<reference evidence="1" key="1">
    <citation type="submission" date="2021-01" db="EMBL/GenBank/DDBJ databases">
        <authorList>
            <consortium name="Genoscope - CEA"/>
            <person name="William W."/>
        </authorList>
    </citation>
    <scope>NUCLEOTIDE SEQUENCE</scope>
</reference>